<proteinExistence type="predicted"/>
<reference evidence="1" key="2">
    <citation type="journal article" date="2015" name="Data Brief">
        <title>Shoot transcriptome of the giant reed, Arundo donax.</title>
        <authorList>
            <person name="Barrero R.A."/>
            <person name="Guerrero F.D."/>
            <person name="Moolhuijzen P."/>
            <person name="Goolsby J.A."/>
            <person name="Tidwell J."/>
            <person name="Bellgard S.E."/>
            <person name="Bellgard M.I."/>
        </authorList>
    </citation>
    <scope>NUCLEOTIDE SEQUENCE</scope>
    <source>
        <tissue evidence="1">Shoot tissue taken approximately 20 cm above the soil surface</tissue>
    </source>
</reference>
<name>A0A0A8YSZ1_ARUDO</name>
<dbReference type="EMBL" id="GBRH01267726">
    <property type="protein sequence ID" value="JAD30169.1"/>
    <property type="molecule type" value="Transcribed_RNA"/>
</dbReference>
<protein>
    <submittedName>
        <fullName evidence="1">Uncharacterized protein</fullName>
    </submittedName>
</protein>
<organism evidence="1">
    <name type="scientific">Arundo donax</name>
    <name type="common">Giant reed</name>
    <name type="synonym">Donax arundinaceus</name>
    <dbReference type="NCBI Taxonomy" id="35708"/>
    <lineage>
        <taxon>Eukaryota</taxon>
        <taxon>Viridiplantae</taxon>
        <taxon>Streptophyta</taxon>
        <taxon>Embryophyta</taxon>
        <taxon>Tracheophyta</taxon>
        <taxon>Spermatophyta</taxon>
        <taxon>Magnoliopsida</taxon>
        <taxon>Liliopsida</taxon>
        <taxon>Poales</taxon>
        <taxon>Poaceae</taxon>
        <taxon>PACMAD clade</taxon>
        <taxon>Arundinoideae</taxon>
        <taxon>Arundineae</taxon>
        <taxon>Arundo</taxon>
    </lineage>
</organism>
<dbReference type="AlphaFoldDB" id="A0A0A8YSZ1"/>
<evidence type="ECO:0000313" key="1">
    <source>
        <dbReference type="EMBL" id="JAD30169.1"/>
    </source>
</evidence>
<accession>A0A0A8YSZ1</accession>
<sequence length="23" mass="2612">METVGEGSTAMHIMLKQEISYKK</sequence>
<reference evidence="1" key="1">
    <citation type="submission" date="2014-09" db="EMBL/GenBank/DDBJ databases">
        <authorList>
            <person name="Magalhaes I.L.F."/>
            <person name="Oliveira U."/>
            <person name="Santos F.R."/>
            <person name="Vidigal T.H.D.A."/>
            <person name="Brescovit A.D."/>
            <person name="Santos A.J."/>
        </authorList>
    </citation>
    <scope>NUCLEOTIDE SEQUENCE</scope>
    <source>
        <tissue evidence="1">Shoot tissue taken approximately 20 cm above the soil surface</tissue>
    </source>
</reference>